<dbReference type="InterPro" id="IPR007507">
    <property type="entry name" value="Glycos_transf_N"/>
</dbReference>
<dbReference type="STRING" id="1121284.SAMN05660493_00561"/>
<dbReference type="GO" id="GO:0009244">
    <property type="term" value="P:lipopolysaccharide core region biosynthetic process"/>
    <property type="evidence" value="ECO:0007669"/>
    <property type="project" value="UniProtKB-UniRule"/>
</dbReference>
<evidence type="ECO:0000256" key="4">
    <source>
        <dbReference type="ARBA" id="ARBA00022679"/>
    </source>
</evidence>
<dbReference type="PANTHER" id="PTHR42755:SF1">
    <property type="entry name" value="3-DEOXY-D-MANNO-OCTULOSONIC ACID TRANSFERASE, MITOCHONDRIAL-RELATED"/>
    <property type="match status" value="1"/>
</dbReference>
<reference evidence="11" key="1">
    <citation type="submission" date="2016-10" db="EMBL/GenBank/DDBJ databases">
        <authorList>
            <person name="Varghese N."/>
            <person name="Submissions S."/>
        </authorList>
    </citation>
    <scope>NUCLEOTIDE SEQUENCE [LARGE SCALE GENOMIC DNA]</scope>
    <source>
        <strain evidence="11">DSM 19482</strain>
    </source>
</reference>
<comment type="pathway">
    <text evidence="1 8">Bacterial outer membrane biogenesis; LPS core biosynthesis.</text>
</comment>
<dbReference type="OrthoDB" id="9789797at2"/>
<organism evidence="10 11">
    <name type="scientific">Epilithonimonas bovis DSM 19482</name>
    <dbReference type="NCBI Taxonomy" id="1121284"/>
    <lineage>
        <taxon>Bacteria</taxon>
        <taxon>Pseudomonadati</taxon>
        <taxon>Bacteroidota</taxon>
        <taxon>Flavobacteriia</taxon>
        <taxon>Flavobacteriales</taxon>
        <taxon>Weeksellaceae</taxon>
        <taxon>Chryseobacterium group</taxon>
        <taxon>Epilithonimonas</taxon>
    </lineage>
</organism>
<protein>
    <recommendedName>
        <fullName evidence="3 8">3-deoxy-D-manno-octulosonic acid transferase</fullName>
        <shortName evidence="8">Kdo transferase</shortName>
        <ecNumber evidence="2 8">2.4.99.12</ecNumber>
    </recommendedName>
    <alternativeName>
        <fullName evidence="5 8">Lipid IV(A) 3-deoxy-D-manno-octulosonic acid transferase</fullName>
    </alternativeName>
</protein>
<dbReference type="Gene3D" id="3.40.50.2000">
    <property type="entry name" value="Glycogen Phosphorylase B"/>
    <property type="match status" value="1"/>
</dbReference>
<dbReference type="PANTHER" id="PTHR42755">
    <property type="entry name" value="3-DEOXY-MANNO-OCTULOSONATE CYTIDYLYLTRANSFERASE"/>
    <property type="match status" value="1"/>
</dbReference>
<comment type="similarity">
    <text evidence="8">Belongs to the glycosyltransferase group 1 family.</text>
</comment>
<keyword evidence="4 8" id="KW-0808">Transferase</keyword>
<keyword evidence="8" id="KW-1003">Cell membrane</keyword>
<dbReference type="GO" id="GO:0043842">
    <property type="term" value="F:Kdo transferase activity"/>
    <property type="evidence" value="ECO:0007669"/>
    <property type="project" value="UniProtKB-EC"/>
</dbReference>
<dbReference type="Gene3D" id="3.40.50.11720">
    <property type="entry name" value="3-Deoxy-D-manno-octulosonic-acid transferase, N-terminal domain"/>
    <property type="match status" value="1"/>
</dbReference>
<evidence type="ECO:0000256" key="8">
    <source>
        <dbReference type="RuleBase" id="RU365103"/>
    </source>
</evidence>
<comment type="catalytic activity">
    <reaction evidence="6 8">
        <text>lipid IVA (E. coli) + CMP-3-deoxy-beta-D-manno-octulosonate = alpha-Kdo-(2-&gt;6)-lipid IVA (E. coli) + CMP + H(+)</text>
        <dbReference type="Rhea" id="RHEA:28066"/>
        <dbReference type="ChEBI" id="CHEBI:15378"/>
        <dbReference type="ChEBI" id="CHEBI:58603"/>
        <dbReference type="ChEBI" id="CHEBI:60364"/>
        <dbReference type="ChEBI" id="CHEBI:60377"/>
        <dbReference type="ChEBI" id="CHEBI:85987"/>
        <dbReference type="EC" id="2.4.99.12"/>
    </reaction>
</comment>
<dbReference type="InterPro" id="IPR038107">
    <property type="entry name" value="Glycos_transf_N_sf"/>
</dbReference>
<evidence type="ECO:0000256" key="1">
    <source>
        <dbReference type="ARBA" id="ARBA00004713"/>
    </source>
</evidence>
<accession>A0A1U7PVB1</accession>
<dbReference type="GO" id="GO:0005886">
    <property type="term" value="C:plasma membrane"/>
    <property type="evidence" value="ECO:0007669"/>
    <property type="project" value="UniProtKB-SubCell"/>
</dbReference>
<evidence type="ECO:0000256" key="3">
    <source>
        <dbReference type="ARBA" id="ARBA00019077"/>
    </source>
</evidence>
<feature type="active site" description="Proton acceptor" evidence="7">
    <location>
        <position position="60"/>
    </location>
</feature>
<evidence type="ECO:0000256" key="2">
    <source>
        <dbReference type="ARBA" id="ARBA00012621"/>
    </source>
</evidence>
<dbReference type="EMBL" id="FTPU01000004">
    <property type="protein sequence ID" value="SIT95892.1"/>
    <property type="molecule type" value="Genomic_DNA"/>
</dbReference>
<dbReference type="RefSeq" id="WP_076781971.1">
    <property type="nucleotide sequence ID" value="NZ_FTPU01000004.1"/>
</dbReference>
<dbReference type="UniPathway" id="UPA00958"/>
<dbReference type="GO" id="GO:0009245">
    <property type="term" value="P:lipid A biosynthetic process"/>
    <property type="evidence" value="ECO:0007669"/>
    <property type="project" value="TreeGrafter"/>
</dbReference>
<evidence type="ECO:0000313" key="10">
    <source>
        <dbReference type="EMBL" id="SIT95892.1"/>
    </source>
</evidence>
<evidence type="ECO:0000313" key="11">
    <source>
        <dbReference type="Proteomes" id="UP000187261"/>
    </source>
</evidence>
<comment type="function">
    <text evidence="8">Involved in lipopolysaccharide (LPS) biosynthesis. Catalyzes the transfer of 3-deoxy-D-manno-octulosonate (Kdo) residue(s) from CMP-Kdo to lipid IV(A), the tetraacyldisaccharide-1,4'-bisphosphate precursor of lipid A.</text>
</comment>
<keyword evidence="8" id="KW-0448">Lipopolysaccharide biosynthesis</keyword>
<dbReference type="InterPro" id="IPR039901">
    <property type="entry name" value="Kdotransferase"/>
</dbReference>
<feature type="domain" description="3-deoxy-D-manno-octulosonic-acid transferase N-terminal" evidence="9">
    <location>
        <begin position="41"/>
        <end position="208"/>
    </location>
</feature>
<dbReference type="Proteomes" id="UP000187261">
    <property type="component" value="Unassembled WGS sequence"/>
</dbReference>
<name>A0A1U7PVB1_9FLAO</name>
<evidence type="ECO:0000256" key="7">
    <source>
        <dbReference type="PIRSR" id="PIRSR639901-1"/>
    </source>
</evidence>
<comment type="subcellular location">
    <subcellularLocation>
        <location evidence="8">Cell membrane</location>
    </subcellularLocation>
</comment>
<dbReference type="SUPFAM" id="SSF53756">
    <property type="entry name" value="UDP-Glycosyltransferase/glycogen phosphorylase"/>
    <property type="match status" value="1"/>
</dbReference>
<dbReference type="AlphaFoldDB" id="A0A1U7PVB1"/>
<keyword evidence="8" id="KW-0472">Membrane</keyword>
<evidence type="ECO:0000256" key="5">
    <source>
        <dbReference type="ARBA" id="ARBA00031445"/>
    </source>
</evidence>
<keyword evidence="11" id="KW-1185">Reference proteome</keyword>
<dbReference type="Pfam" id="PF04413">
    <property type="entry name" value="Glycos_transf_N"/>
    <property type="match status" value="1"/>
</dbReference>
<dbReference type="EC" id="2.4.99.12" evidence="2 8"/>
<evidence type="ECO:0000256" key="6">
    <source>
        <dbReference type="ARBA" id="ARBA00049183"/>
    </source>
</evidence>
<evidence type="ECO:0000259" key="9">
    <source>
        <dbReference type="Pfam" id="PF04413"/>
    </source>
</evidence>
<sequence length="425" mass="48475">MGFLYNVFVYLMIFGMKLFSFFDPKTKKGLEGRKQSLKIVRNAFTPQDKVLWMHAASLGEYEQGLPVLEALKKHFPEYKILVTFFSPSGYENVKKRKQVADAICYLPFDKEKDVRDFVSSFDTEIFFTVKYDYWYNLLAELRKKEVKSYVISALFYENQAYFKFYGKWFVKQLRENIDWFFHQTIKSSALAKSIGLTNSSVSGDTRFDRVKQFLERDNHLDFIEDFKAGEKLIVFGSSWEAEEDIVQILSKKLPGVKLAVAPHDLQRVSHLQKLFPNAILYSSFSHTPTLEHSNTSVLIIDSIGKLSKLYSYADLAIVGGGFHSSGLHNILEAAVYGVPVIFGNQYRKNPEADGLIEANGAKSFDDFVAASAFTERLIKDEAVLKKMAENAKQFVISQPDSTEIIVNKLISEQNLLSDDNDSSNT</sequence>
<gene>
    <name evidence="10" type="ORF">SAMN05660493_00561</name>
</gene>
<proteinExistence type="inferred from homology"/>